<evidence type="ECO:0000256" key="10">
    <source>
        <dbReference type="RuleBase" id="RU003706"/>
    </source>
</evidence>
<dbReference type="FunFam" id="3.90.550.10:FF:000023">
    <property type="entry name" value="Glucose-1-phosphate thymidylyltransferase"/>
    <property type="match status" value="1"/>
</dbReference>
<proteinExistence type="inferred from homology"/>
<dbReference type="InterPro" id="IPR005835">
    <property type="entry name" value="NTP_transferase_dom"/>
</dbReference>
<dbReference type="InterPro" id="IPR029044">
    <property type="entry name" value="Nucleotide-diphossugar_trans"/>
</dbReference>
<dbReference type="AlphaFoldDB" id="A0A1R4HR35"/>
<dbReference type="NCBIfam" id="TIGR01207">
    <property type="entry name" value="rmlA"/>
    <property type="match status" value="1"/>
</dbReference>
<evidence type="ECO:0000256" key="8">
    <source>
        <dbReference type="ARBA" id="ARBA00037065"/>
    </source>
</evidence>
<accession>A0A1R4HR35</accession>
<evidence type="ECO:0000256" key="1">
    <source>
        <dbReference type="ARBA" id="ARBA00001946"/>
    </source>
</evidence>
<dbReference type="Gene3D" id="3.90.550.10">
    <property type="entry name" value="Spore Coat Polysaccharide Biosynthesis Protein SpsA, Chain A"/>
    <property type="match status" value="1"/>
</dbReference>
<dbReference type="PANTHER" id="PTHR43532:SF4">
    <property type="entry name" value="GLUCOSE-1-PHOSPHATE THYMIDYLYLTRANSFERASE 2"/>
    <property type="match status" value="1"/>
</dbReference>
<comment type="catalytic activity">
    <reaction evidence="9 10">
        <text>dTTP + alpha-D-glucose 1-phosphate + H(+) = dTDP-alpha-D-glucose + diphosphate</text>
        <dbReference type="Rhea" id="RHEA:15225"/>
        <dbReference type="ChEBI" id="CHEBI:15378"/>
        <dbReference type="ChEBI" id="CHEBI:33019"/>
        <dbReference type="ChEBI" id="CHEBI:37568"/>
        <dbReference type="ChEBI" id="CHEBI:57477"/>
        <dbReference type="ChEBI" id="CHEBI:58601"/>
        <dbReference type="EC" id="2.7.7.24"/>
    </reaction>
</comment>
<evidence type="ECO:0000256" key="5">
    <source>
        <dbReference type="ARBA" id="ARBA00022695"/>
    </source>
</evidence>
<name>A0A1R4HR35_9GAMM</name>
<comment type="caution">
    <text evidence="12">The sequence shown here is derived from an EMBL/GenBank/DDBJ whole genome shotgun (WGS) entry which is preliminary data.</text>
</comment>
<evidence type="ECO:0000313" key="13">
    <source>
        <dbReference type="Proteomes" id="UP000196331"/>
    </source>
</evidence>
<evidence type="ECO:0000256" key="2">
    <source>
        <dbReference type="ARBA" id="ARBA00010480"/>
    </source>
</evidence>
<evidence type="ECO:0000259" key="11">
    <source>
        <dbReference type="Pfam" id="PF00483"/>
    </source>
</evidence>
<feature type="domain" description="Nucleotidyl transferase" evidence="11">
    <location>
        <begin position="4"/>
        <end position="240"/>
    </location>
</feature>
<protein>
    <recommendedName>
        <fullName evidence="3 10">Glucose-1-phosphate thymidylyltransferase</fullName>
        <ecNumber evidence="3 10">2.7.7.24</ecNumber>
    </recommendedName>
</protein>
<dbReference type="EMBL" id="FUKM01000007">
    <property type="protein sequence ID" value="SJN09834.1"/>
    <property type="molecule type" value="Genomic_DNA"/>
</dbReference>
<dbReference type="InterPro" id="IPR005907">
    <property type="entry name" value="G1P_thy_trans_s"/>
</dbReference>
<dbReference type="GO" id="GO:0046872">
    <property type="term" value="F:metal ion binding"/>
    <property type="evidence" value="ECO:0007669"/>
    <property type="project" value="UniProtKB-KW"/>
</dbReference>
<keyword evidence="5 10" id="KW-0548">Nucleotidyltransferase</keyword>
<keyword evidence="7 10" id="KW-0460">Magnesium</keyword>
<dbReference type="Pfam" id="PF00483">
    <property type="entry name" value="NTP_transferase"/>
    <property type="match status" value="1"/>
</dbReference>
<dbReference type="GO" id="GO:0008879">
    <property type="term" value="F:glucose-1-phosphate thymidylyltransferase activity"/>
    <property type="evidence" value="ECO:0007669"/>
    <property type="project" value="UniProtKB-EC"/>
</dbReference>
<keyword evidence="4 10" id="KW-0808">Transferase</keyword>
<organism evidence="12 13">
    <name type="scientific">Halomonas citrativorans</name>
    <dbReference type="NCBI Taxonomy" id="2742612"/>
    <lineage>
        <taxon>Bacteria</taxon>
        <taxon>Pseudomonadati</taxon>
        <taxon>Pseudomonadota</taxon>
        <taxon>Gammaproteobacteria</taxon>
        <taxon>Oceanospirillales</taxon>
        <taxon>Halomonadaceae</taxon>
        <taxon>Halomonas</taxon>
    </lineage>
</organism>
<dbReference type="EC" id="2.7.7.24" evidence="3 10"/>
<comment type="function">
    <text evidence="8 10">Catalyzes the formation of dTDP-glucose, from dTTP and glucose 1-phosphate, as well as its pyrophosphorolysis.</text>
</comment>
<reference evidence="12 13" key="1">
    <citation type="submission" date="2017-02" db="EMBL/GenBank/DDBJ databases">
        <authorList>
            <person name="Dridi B."/>
        </authorList>
    </citation>
    <scope>NUCLEOTIDE SEQUENCE [LARGE SCALE GENOMIC DNA]</scope>
    <source>
        <strain evidence="12 13">JB380</strain>
    </source>
</reference>
<gene>
    <name evidence="12" type="ORF">CZ787_02385</name>
</gene>
<evidence type="ECO:0000256" key="4">
    <source>
        <dbReference type="ARBA" id="ARBA00022679"/>
    </source>
</evidence>
<dbReference type="SUPFAM" id="SSF53448">
    <property type="entry name" value="Nucleotide-diphospho-sugar transferases"/>
    <property type="match status" value="1"/>
</dbReference>
<evidence type="ECO:0000256" key="7">
    <source>
        <dbReference type="ARBA" id="ARBA00022842"/>
    </source>
</evidence>
<dbReference type="PANTHER" id="PTHR43532">
    <property type="entry name" value="GLUCOSE-1-PHOSPHATE THYMIDYLYLTRANSFERASE"/>
    <property type="match status" value="1"/>
</dbReference>
<dbReference type="Proteomes" id="UP000196331">
    <property type="component" value="Unassembled WGS sequence"/>
</dbReference>
<evidence type="ECO:0000256" key="3">
    <source>
        <dbReference type="ARBA" id="ARBA00012461"/>
    </source>
</evidence>
<evidence type="ECO:0000256" key="6">
    <source>
        <dbReference type="ARBA" id="ARBA00022723"/>
    </source>
</evidence>
<sequence length="294" mass="32458">MQRKGIILAGGSGTRLHPITRGVSKQLLPIYDKPMIYYPISVLMLAGIREILIISTPEDLPQYENLLGDGCAFGVRFEYAVQPSPDGLAQAFLIGEDFIGGAPVCLVLGDNIFHGQHFSDQLKRASEQQSGATVFGYLVKDPERFGVVEFNDDGKAVSIEEKPATPKSPYAVTGLYFYDNDVVDIARQVKPSERGELEITSINNAYLERGDLRVERLGRGFAWLDTGTHDSLLEASQYVQTIEHRQGLKVACLEEIAWQQGWLSDAQLRESANALSKTGYGQYLLTRLDAKGSL</sequence>
<comment type="cofactor">
    <cofactor evidence="1">
        <name>Mg(2+)</name>
        <dbReference type="ChEBI" id="CHEBI:18420"/>
    </cofactor>
</comment>
<evidence type="ECO:0000256" key="9">
    <source>
        <dbReference type="ARBA" id="ARBA00049336"/>
    </source>
</evidence>
<keyword evidence="6 10" id="KW-0479">Metal-binding</keyword>
<dbReference type="CDD" id="cd02538">
    <property type="entry name" value="G1P_TT_short"/>
    <property type="match status" value="1"/>
</dbReference>
<evidence type="ECO:0000313" key="12">
    <source>
        <dbReference type="EMBL" id="SJN09834.1"/>
    </source>
</evidence>
<dbReference type="OrthoDB" id="9803871at2"/>
<comment type="similarity">
    <text evidence="2 10">Belongs to the glucose-1-phosphate thymidylyltransferase family.</text>
</comment>
<dbReference type="RefSeq" id="WP_087105773.1">
    <property type="nucleotide sequence ID" value="NZ_FUKM01000007.1"/>
</dbReference>